<dbReference type="AlphaFoldDB" id="S8EZ93"/>
<organism evidence="2 3">
    <name type="scientific">Fomitopsis schrenkii</name>
    <name type="common">Brown rot fungus</name>
    <dbReference type="NCBI Taxonomy" id="2126942"/>
    <lineage>
        <taxon>Eukaryota</taxon>
        <taxon>Fungi</taxon>
        <taxon>Dikarya</taxon>
        <taxon>Basidiomycota</taxon>
        <taxon>Agaricomycotina</taxon>
        <taxon>Agaricomycetes</taxon>
        <taxon>Polyporales</taxon>
        <taxon>Fomitopsis</taxon>
    </lineage>
</organism>
<protein>
    <submittedName>
        <fullName evidence="2">Uncharacterized protein</fullName>
    </submittedName>
</protein>
<keyword evidence="3" id="KW-1185">Reference proteome</keyword>
<evidence type="ECO:0000313" key="3">
    <source>
        <dbReference type="Proteomes" id="UP000015241"/>
    </source>
</evidence>
<sequence length="362" mass="41976">MSVQNWPMWVKILHDDEMTHIRRLWNELLDGDIEAHSHPFIQSCLDWAAARASRWGRPGYRIKSIAQYTMELPPDAYDAPQPTDRRLRSMTRGSKLVHRSLSMTSYKSSGLAATLTASATSTGRVRDARRTPDYVTLLTRNDPSQAHERIMCVHELKRYKLEDDHTGARTRLRLRNPSLDQIEIALTKMERQTGEQAQVAPYKFKHAKAIYVMCHIGMYFRVLRYVRKVSKPKPNEGQFGRVLLRYRSDIKDILNKDQTDFSTSFKRWWTRLRDYALQADEREEASADDESQSEENIEDAIYESDEDGACDSADVKDGLEAEADRGAIRRITNRRDLRRSAIPTLSWVQMRNHPQHLPSTRG</sequence>
<reference evidence="2 3" key="1">
    <citation type="journal article" date="2012" name="Science">
        <title>The Paleozoic origin of enzymatic lignin decomposition reconstructed from 31 fungal genomes.</title>
        <authorList>
            <person name="Floudas D."/>
            <person name="Binder M."/>
            <person name="Riley R."/>
            <person name="Barry K."/>
            <person name="Blanchette R.A."/>
            <person name="Henrissat B."/>
            <person name="Martinez A.T."/>
            <person name="Otillar R."/>
            <person name="Spatafora J.W."/>
            <person name="Yadav J.S."/>
            <person name="Aerts A."/>
            <person name="Benoit I."/>
            <person name="Boyd A."/>
            <person name="Carlson A."/>
            <person name="Copeland A."/>
            <person name="Coutinho P.M."/>
            <person name="de Vries R.P."/>
            <person name="Ferreira P."/>
            <person name="Findley K."/>
            <person name="Foster B."/>
            <person name="Gaskell J."/>
            <person name="Glotzer D."/>
            <person name="Gorecki P."/>
            <person name="Heitman J."/>
            <person name="Hesse C."/>
            <person name="Hori C."/>
            <person name="Igarashi K."/>
            <person name="Jurgens J.A."/>
            <person name="Kallen N."/>
            <person name="Kersten P."/>
            <person name="Kohler A."/>
            <person name="Kuees U."/>
            <person name="Kumar T.K.A."/>
            <person name="Kuo A."/>
            <person name="LaButti K."/>
            <person name="Larrondo L.F."/>
            <person name="Lindquist E."/>
            <person name="Ling A."/>
            <person name="Lombard V."/>
            <person name="Lucas S."/>
            <person name="Lundell T."/>
            <person name="Martin R."/>
            <person name="McLaughlin D.J."/>
            <person name="Morgenstern I."/>
            <person name="Morin E."/>
            <person name="Murat C."/>
            <person name="Nagy L.G."/>
            <person name="Nolan M."/>
            <person name="Ohm R.A."/>
            <person name="Patyshakuliyeva A."/>
            <person name="Rokas A."/>
            <person name="Ruiz-Duenas F.J."/>
            <person name="Sabat G."/>
            <person name="Salamov A."/>
            <person name="Samejima M."/>
            <person name="Schmutz J."/>
            <person name="Slot J.C."/>
            <person name="St John F."/>
            <person name="Stenlid J."/>
            <person name="Sun H."/>
            <person name="Sun S."/>
            <person name="Syed K."/>
            <person name="Tsang A."/>
            <person name="Wiebenga A."/>
            <person name="Young D."/>
            <person name="Pisabarro A."/>
            <person name="Eastwood D.C."/>
            <person name="Martin F."/>
            <person name="Cullen D."/>
            <person name="Grigoriev I.V."/>
            <person name="Hibbett D.S."/>
        </authorList>
    </citation>
    <scope>NUCLEOTIDE SEQUENCE</scope>
    <source>
        <strain evidence="3">FP-58527</strain>
    </source>
</reference>
<feature type="compositionally biased region" description="Basic and acidic residues" evidence="1">
    <location>
        <begin position="313"/>
        <end position="325"/>
    </location>
</feature>
<evidence type="ECO:0000256" key="1">
    <source>
        <dbReference type="SAM" id="MobiDB-lite"/>
    </source>
</evidence>
<dbReference type="EMBL" id="KE504221">
    <property type="protein sequence ID" value="EPS94855.1"/>
    <property type="molecule type" value="Genomic_DNA"/>
</dbReference>
<feature type="region of interest" description="Disordered" evidence="1">
    <location>
        <begin position="301"/>
        <end position="325"/>
    </location>
</feature>
<gene>
    <name evidence="2" type="ORF">FOMPIDRAFT_93508</name>
</gene>
<dbReference type="HOGENOM" id="CLU_065396_0_0_1"/>
<feature type="region of interest" description="Disordered" evidence="1">
    <location>
        <begin position="343"/>
        <end position="362"/>
    </location>
</feature>
<proteinExistence type="predicted"/>
<accession>S8EZ93</accession>
<name>S8EZ93_FOMSC</name>
<evidence type="ECO:0000313" key="2">
    <source>
        <dbReference type="EMBL" id="EPS94855.1"/>
    </source>
</evidence>
<dbReference type="InParanoid" id="S8EZ93"/>
<dbReference type="Proteomes" id="UP000015241">
    <property type="component" value="Unassembled WGS sequence"/>
</dbReference>